<keyword evidence="3" id="KW-1185">Reference proteome</keyword>
<dbReference type="eggNOG" id="KOG1072">
    <property type="taxonomic scope" value="Eukaryota"/>
</dbReference>
<sequence>MESIRKHSKESMKQSSTTEDDTLLPGLPNDLAILCLASVPCTLLLSVCRAWRRLLYSSCFRQPFFSLFALLSPPPYDPTNNNNTTNSIQFCSLDPLSSEWLTLPNPSIDPPLHLLHHHPSFLSRNLPIQSLTVSNHLVLIAGATHRLVPALSRPLLFHPQSNRWFFGPPFTTPRRWCATGSVNNTVYLASGVGLQYNGDVARSMEKWDMKDNKTKWKWEKLGSLKDGRFSREAVEAVGWKGKLCMVNVKGNAPKDGWVYNVDEGKWENMPLGMLAGWTGPAAATMDEQVMYVVDEVQGKLSEYDGENDSWKKIIELPILKGATQITAGRRRVCVVCGDREKIAVVDAVATPARVWMVDPPSGHQVVALHILPRLSKHD</sequence>
<dbReference type="AlphaFoldDB" id="B9SDD0"/>
<dbReference type="SUPFAM" id="SSF117281">
    <property type="entry name" value="Kelch motif"/>
    <property type="match status" value="1"/>
</dbReference>
<dbReference type="EMBL" id="EQ973927">
    <property type="protein sequence ID" value="EEF38367.1"/>
    <property type="molecule type" value="Genomic_DNA"/>
</dbReference>
<dbReference type="OrthoDB" id="1899182at2759"/>
<dbReference type="PANTHER" id="PTHR47590:SF7">
    <property type="entry name" value="OS06G0711700 PROTEIN"/>
    <property type="match status" value="1"/>
</dbReference>
<dbReference type="STRING" id="3988.B9SDD0"/>
<organism evidence="2 3">
    <name type="scientific">Ricinus communis</name>
    <name type="common">Castor bean</name>
    <dbReference type="NCBI Taxonomy" id="3988"/>
    <lineage>
        <taxon>Eukaryota</taxon>
        <taxon>Viridiplantae</taxon>
        <taxon>Streptophyta</taxon>
        <taxon>Embryophyta</taxon>
        <taxon>Tracheophyta</taxon>
        <taxon>Spermatophyta</taxon>
        <taxon>Magnoliopsida</taxon>
        <taxon>eudicotyledons</taxon>
        <taxon>Gunneridae</taxon>
        <taxon>Pentapetalae</taxon>
        <taxon>rosids</taxon>
        <taxon>fabids</taxon>
        <taxon>Malpighiales</taxon>
        <taxon>Euphorbiaceae</taxon>
        <taxon>Acalyphoideae</taxon>
        <taxon>Acalypheae</taxon>
        <taxon>Ricinus</taxon>
    </lineage>
</organism>
<reference evidence="3" key="1">
    <citation type="journal article" date="2010" name="Nat. Biotechnol.">
        <title>Draft genome sequence of the oilseed species Ricinus communis.</title>
        <authorList>
            <person name="Chan A.P."/>
            <person name="Crabtree J."/>
            <person name="Zhao Q."/>
            <person name="Lorenzi H."/>
            <person name="Orvis J."/>
            <person name="Puiu D."/>
            <person name="Melake-Berhan A."/>
            <person name="Jones K.M."/>
            <person name="Redman J."/>
            <person name="Chen G."/>
            <person name="Cahoon E.B."/>
            <person name="Gedil M."/>
            <person name="Stanke M."/>
            <person name="Haas B.J."/>
            <person name="Wortman J.R."/>
            <person name="Fraser-Liggett C.M."/>
            <person name="Ravel J."/>
            <person name="Rabinowicz P.D."/>
        </authorList>
    </citation>
    <scope>NUCLEOTIDE SEQUENCE [LARGE SCALE GENOMIC DNA]</scope>
    <source>
        <strain evidence="3">cv. Hale</strain>
    </source>
</reference>
<dbReference type="FunCoup" id="B9SDD0">
    <property type="interactions" value="57"/>
</dbReference>
<proteinExistence type="predicted"/>
<dbReference type="Proteomes" id="UP000008311">
    <property type="component" value="Unassembled WGS sequence"/>
</dbReference>
<name>B9SDD0_RICCO</name>
<dbReference type="InterPro" id="IPR015915">
    <property type="entry name" value="Kelch-typ_b-propeller"/>
</dbReference>
<dbReference type="Gene3D" id="2.120.10.80">
    <property type="entry name" value="Kelch-type beta propeller"/>
    <property type="match status" value="1"/>
</dbReference>
<dbReference type="PANTHER" id="PTHR47590">
    <property type="entry name" value="F-BOX/KELCH-REPEAT PROTEIN SKIP25"/>
    <property type="match status" value="1"/>
</dbReference>
<gene>
    <name evidence="2" type="ORF">RCOM_1516660</name>
</gene>
<accession>B9SDD0</accession>
<dbReference type="KEGG" id="rcu:8284257"/>
<feature type="region of interest" description="Disordered" evidence="1">
    <location>
        <begin position="1"/>
        <end position="21"/>
    </location>
</feature>
<evidence type="ECO:0000313" key="2">
    <source>
        <dbReference type="EMBL" id="EEF38367.1"/>
    </source>
</evidence>
<dbReference type="InParanoid" id="B9SDD0"/>
<evidence type="ECO:0000256" key="1">
    <source>
        <dbReference type="SAM" id="MobiDB-lite"/>
    </source>
</evidence>
<evidence type="ECO:0000313" key="3">
    <source>
        <dbReference type="Proteomes" id="UP000008311"/>
    </source>
</evidence>
<protein>
    <submittedName>
        <fullName evidence="2">Protein AFR, putative</fullName>
    </submittedName>
</protein>